<keyword evidence="2" id="KW-1185">Reference proteome</keyword>
<sequence>MKLILLISFIAFIFLCSSEDEPFGDLNYWCGEMPHPKTCYDFVPAKHLNSSKTFLESQFLNMSVVAAMDNAILVLKQTKRMEAMTPPGTEKGLWHNCVEYCDNAIFRLNFTLDHPGEPVVDPCQKDTEFSVVIFSIDDCKKGFERRRISLVFSLLLVRI</sequence>
<evidence type="ECO:0000313" key="1">
    <source>
        <dbReference type="EMBL" id="KAI3748989.1"/>
    </source>
</evidence>
<reference evidence="2" key="1">
    <citation type="journal article" date="2022" name="Mol. Ecol. Resour.">
        <title>The genomes of chicory, endive, great burdock and yacon provide insights into Asteraceae palaeo-polyploidization history and plant inulin production.</title>
        <authorList>
            <person name="Fan W."/>
            <person name="Wang S."/>
            <person name="Wang H."/>
            <person name="Wang A."/>
            <person name="Jiang F."/>
            <person name="Liu H."/>
            <person name="Zhao H."/>
            <person name="Xu D."/>
            <person name="Zhang Y."/>
        </authorList>
    </citation>
    <scope>NUCLEOTIDE SEQUENCE [LARGE SCALE GENOMIC DNA]</scope>
    <source>
        <strain evidence="2">cv. Niubang</strain>
    </source>
</reference>
<accession>A0ACB9DQJ7</accession>
<dbReference type="EMBL" id="CM042049">
    <property type="protein sequence ID" value="KAI3748989.1"/>
    <property type="molecule type" value="Genomic_DNA"/>
</dbReference>
<name>A0ACB9DQJ7_ARCLA</name>
<proteinExistence type="predicted"/>
<gene>
    <name evidence="1" type="ORF">L6452_12475</name>
</gene>
<organism evidence="1 2">
    <name type="scientific">Arctium lappa</name>
    <name type="common">Greater burdock</name>
    <name type="synonym">Lappa major</name>
    <dbReference type="NCBI Taxonomy" id="4217"/>
    <lineage>
        <taxon>Eukaryota</taxon>
        <taxon>Viridiplantae</taxon>
        <taxon>Streptophyta</taxon>
        <taxon>Embryophyta</taxon>
        <taxon>Tracheophyta</taxon>
        <taxon>Spermatophyta</taxon>
        <taxon>Magnoliopsida</taxon>
        <taxon>eudicotyledons</taxon>
        <taxon>Gunneridae</taxon>
        <taxon>Pentapetalae</taxon>
        <taxon>asterids</taxon>
        <taxon>campanulids</taxon>
        <taxon>Asterales</taxon>
        <taxon>Asteraceae</taxon>
        <taxon>Carduoideae</taxon>
        <taxon>Cardueae</taxon>
        <taxon>Arctiinae</taxon>
        <taxon>Arctium</taxon>
    </lineage>
</organism>
<evidence type="ECO:0000313" key="2">
    <source>
        <dbReference type="Proteomes" id="UP001055879"/>
    </source>
</evidence>
<dbReference type="Proteomes" id="UP001055879">
    <property type="component" value="Linkage Group LG03"/>
</dbReference>
<protein>
    <submittedName>
        <fullName evidence="1">Uncharacterized protein</fullName>
    </submittedName>
</protein>
<comment type="caution">
    <text evidence="1">The sequence shown here is derived from an EMBL/GenBank/DDBJ whole genome shotgun (WGS) entry which is preliminary data.</text>
</comment>
<reference evidence="1 2" key="2">
    <citation type="journal article" date="2022" name="Mol. Ecol. Resour.">
        <title>The genomes of chicory, endive, great burdock and yacon provide insights into Asteraceae paleo-polyploidization history and plant inulin production.</title>
        <authorList>
            <person name="Fan W."/>
            <person name="Wang S."/>
            <person name="Wang H."/>
            <person name="Wang A."/>
            <person name="Jiang F."/>
            <person name="Liu H."/>
            <person name="Zhao H."/>
            <person name="Xu D."/>
            <person name="Zhang Y."/>
        </authorList>
    </citation>
    <scope>NUCLEOTIDE SEQUENCE [LARGE SCALE GENOMIC DNA]</scope>
    <source>
        <strain evidence="2">cv. Niubang</strain>
    </source>
</reference>